<evidence type="ECO:0008006" key="4">
    <source>
        <dbReference type="Google" id="ProtNLM"/>
    </source>
</evidence>
<sequence>MSTWNFGTAASTTTPGTAFGGFGSLGTSSAGTTAAPAAGGTSFFGGLGSSTTAAKPTGFTGFGLPTTTAAAAPTFSFPTATTTAPTTGLGASTLFGTTTANTTYAFPTKSAEKPDAAGSSTTTPSSSSNKAGSTGKKPKDNVIQEHLVPDICELEKKIQEYQKIQTDAEEYTLQDAVEWDAEIKQFDLAATRVKNQLTDTFTRIDVLRKNTARLRSHNLLSSRLSSNPAMYYSVASSVEAYFMEVVSGLRTEMEIFEEELQHLEDLHSDLIRPGDRFNPLDLQETYMYLSKIVNGVAVAVEEVAKVGDELRREIQANKGTAAPIPAPQQPFLGQDVVQLSSARSLFSASPLGSATSVFGNQSTPSSKSPLLQPMNPEIQSAMFNPAMRSLNRMDSSSMNAGTPTSPQISRRQQTGYFLSAGSPGF</sequence>
<dbReference type="EMBL" id="MTYJ01000003">
    <property type="protein sequence ID" value="OQV25254.1"/>
    <property type="molecule type" value="Genomic_DNA"/>
</dbReference>
<comment type="caution">
    <text evidence="2">The sequence shown here is derived from an EMBL/GenBank/DDBJ whole genome shotgun (WGS) entry which is preliminary data.</text>
</comment>
<dbReference type="OrthoDB" id="10067849at2759"/>
<evidence type="ECO:0000256" key="1">
    <source>
        <dbReference type="SAM" id="MobiDB-lite"/>
    </source>
</evidence>
<feature type="region of interest" description="Disordered" evidence="1">
    <location>
        <begin position="108"/>
        <end position="142"/>
    </location>
</feature>
<keyword evidence="3" id="KW-1185">Reference proteome</keyword>
<accession>A0A1W0XCP7</accession>
<organism evidence="2 3">
    <name type="scientific">Hypsibius exemplaris</name>
    <name type="common">Freshwater tardigrade</name>
    <dbReference type="NCBI Taxonomy" id="2072580"/>
    <lineage>
        <taxon>Eukaryota</taxon>
        <taxon>Metazoa</taxon>
        <taxon>Ecdysozoa</taxon>
        <taxon>Tardigrada</taxon>
        <taxon>Eutardigrada</taxon>
        <taxon>Parachela</taxon>
        <taxon>Hypsibioidea</taxon>
        <taxon>Hypsibiidae</taxon>
        <taxon>Hypsibius</taxon>
    </lineage>
</organism>
<reference evidence="3" key="1">
    <citation type="submission" date="2017-01" db="EMBL/GenBank/DDBJ databases">
        <title>Comparative genomics of anhydrobiosis in the tardigrade Hypsibius dujardini.</title>
        <authorList>
            <person name="Yoshida Y."/>
            <person name="Koutsovoulos G."/>
            <person name="Laetsch D."/>
            <person name="Stevens L."/>
            <person name="Kumar S."/>
            <person name="Horikawa D."/>
            <person name="Ishino K."/>
            <person name="Komine S."/>
            <person name="Tomita M."/>
            <person name="Blaxter M."/>
            <person name="Arakawa K."/>
        </authorList>
    </citation>
    <scope>NUCLEOTIDE SEQUENCE [LARGE SCALE GENOMIC DNA]</scope>
    <source>
        <strain evidence="3">Z151</strain>
    </source>
</reference>
<evidence type="ECO:0000313" key="2">
    <source>
        <dbReference type="EMBL" id="OQV25254.1"/>
    </source>
</evidence>
<name>A0A1W0XCP7_HYPEX</name>
<dbReference type="Proteomes" id="UP000192578">
    <property type="component" value="Unassembled WGS sequence"/>
</dbReference>
<proteinExistence type="predicted"/>
<feature type="compositionally biased region" description="Low complexity" evidence="1">
    <location>
        <begin position="119"/>
        <end position="128"/>
    </location>
</feature>
<protein>
    <recommendedName>
        <fullName evidence="4">Nucleoporin p58/p45</fullName>
    </recommendedName>
</protein>
<dbReference type="AlphaFoldDB" id="A0A1W0XCP7"/>
<feature type="region of interest" description="Disordered" evidence="1">
    <location>
        <begin position="394"/>
        <end position="425"/>
    </location>
</feature>
<feature type="compositionally biased region" description="Polar residues" evidence="1">
    <location>
        <begin position="394"/>
        <end position="416"/>
    </location>
</feature>
<gene>
    <name evidence="2" type="ORF">BV898_00939</name>
</gene>
<evidence type="ECO:0000313" key="3">
    <source>
        <dbReference type="Proteomes" id="UP000192578"/>
    </source>
</evidence>